<sequence>MADEGDVTHEIEALKSRYPMDDAAFHYIVSSPIEVQRQVLRDFKPKNEGEDDYSALVIGFTKKRRQTVAQNHFASTSPGYIPSRAPSRALPSQQEIDDLAGEVDNFRARYPFDDAAFNYIMNSSVDVQREILRSFKAKSEGQDDYSAFVISFAKRCRTNSGGQSWGGPAPHSSMSRGPPEREYEAFRQRFPFDEDTHNYLNSSPPEVRHYVLQNFKPPREGEPDYSALLITYCKRCRQNATDVGPRGRGDGGPPSWHQPPPPPPHQGYGYDGKGSGDGGGKGSYDDGRGKGAHDPYGKGHGYDGGKGYHPDAGRGYAHDAGKGYHPDAGKGYHGYDGKGYGYDAGKGYGYDAGKGYGYDAGKGHGFDPGKGYGHDGKGYGHDAGKGYGYQGKGYGHDAGKGYGHEGKGHRGRSAEEEALQGFRRRFPMDERAFNYLADCPPEVQREMLDTFAPPREDSDYSALVISLAKKCRARAADRGAGGDWGGPPKRLRVGY</sequence>
<proteinExistence type="predicted"/>
<feature type="region of interest" description="Disordered" evidence="1">
    <location>
        <begin position="241"/>
        <end position="305"/>
    </location>
</feature>
<dbReference type="Proteomes" id="UP000626109">
    <property type="component" value="Unassembled WGS sequence"/>
</dbReference>
<dbReference type="InterPro" id="IPR052258">
    <property type="entry name" value="Diverse_Func_Domain-Protein"/>
</dbReference>
<dbReference type="PANTHER" id="PTHR37612:SF19">
    <property type="entry name" value="FIBROIN HEAVY CHAIN FIB-H LIKE PROTEIN"/>
    <property type="match status" value="1"/>
</dbReference>
<feature type="compositionally biased region" description="Basic and acidic residues" evidence="1">
    <location>
        <begin position="283"/>
        <end position="305"/>
    </location>
</feature>
<dbReference type="EMBL" id="CAJNNW010030377">
    <property type="protein sequence ID" value="CAE8703280.1"/>
    <property type="molecule type" value="Genomic_DNA"/>
</dbReference>
<accession>A0A813KML9</accession>
<evidence type="ECO:0000313" key="2">
    <source>
        <dbReference type="EMBL" id="CAE8703280.1"/>
    </source>
</evidence>
<feature type="compositionally biased region" description="Pro residues" evidence="1">
    <location>
        <begin position="256"/>
        <end position="265"/>
    </location>
</feature>
<feature type="region of interest" description="Disordered" evidence="1">
    <location>
        <begin position="476"/>
        <end position="495"/>
    </location>
</feature>
<reference evidence="2" key="1">
    <citation type="submission" date="2021-02" db="EMBL/GenBank/DDBJ databases">
        <authorList>
            <person name="Dougan E. K."/>
            <person name="Rhodes N."/>
            <person name="Thang M."/>
            <person name="Chan C."/>
        </authorList>
    </citation>
    <scope>NUCLEOTIDE SEQUENCE</scope>
</reference>
<dbReference type="PANTHER" id="PTHR37612">
    <property type="entry name" value="FIBROIN HEAVY CHAIN FIB-H LIKE PROTEIN"/>
    <property type="match status" value="1"/>
</dbReference>
<comment type="caution">
    <text evidence="2">The sequence shown here is derived from an EMBL/GenBank/DDBJ whole genome shotgun (WGS) entry which is preliminary data.</text>
</comment>
<evidence type="ECO:0000256" key="1">
    <source>
        <dbReference type="SAM" id="MobiDB-lite"/>
    </source>
</evidence>
<gene>
    <name evidence="2" type="ORF">PGLA2088_LOCUS32770</name>
</gene>
<feature type="compositionally biased region" description="Gly residues" evidence="1">
    <location>
        <begin position="269"/>
        <end position="282"/>
    </location>
</feature>
<protein>
    <submittedName>
        <fullName evidence="2">Uncharacterized protein</fullName>
    </submittedName>
</protein>
<evidence type="ECO:0000313" key="3">
    <source>
        <dbReference type="Proteomes" id="UP000626109"/>
    </source>
</evidence>
<organism evidence="2 3">
    <name type="scientific">Polarella glacialis</name>
    <name type="common">Dinoflagellate</name>
    <dbReference type="NCBI Taxonomy" id="89957"/>
    <lineage>
        <taxon>Eukaryota</taxon>
        <taxon>Sar</taxon>
        <taxon>Alveolata</taxon>
        <taxon>Dinophyceae</taxon>
        <taxon>Suessiales</taxon>
        <taxon>Suessiaceae</taxon>
        <taxon>Polarella</taxon>
    </lineage>
</organism>
<dbReference type="AlphaFoldDB" id="A0A813KML9"/>
<name>A0A813KML9_POLGL</name>
<feature type="region of interest" description="Disordered" evidence="1">
    <location>
        <begin position="159"/>
        <end position="181"/>
    </location>
</feature>